<evidence type="ECO:0000256" key="6">
    <source>
        <dbReference type="ARBA" id="ARBA00022490"/>
    </source>
</evidence>
<reference evidence="13 14" key="1">
    <citation type="submission" date="2019-03" db="EMBL/GenBank/DDBJ databases">
        <authorList>
            <person name="Gaulin E."/>
            <person name="Dumas B."/>
        </authorList>
    </citation>
    <scope>NUCLEOTIDE SEQUENCE [LARGE SCALE GENOMIC DNA]</scope>
    <source>
        <strain evidence="13">CBS 568.67</strain>
    </source>
</reference>
<evidence type="ECO:0000256" key="2">
    <source>
        <dbReference type="ARBA" id="ARBA00004496"/>
    </source>
</evidence>
<dbReference type="InterPro" id="IPR015943">
    <property type="entry name" value="WD40/YVTN_repeat-like_dom_sf"/>
</dbReference>
<dbReference type="UniPathway" id="UPA00988"/>
<comment type="pathway">
    <text evidence="3">tRNA modification; 5-methoxycarbonylmethyl-2-thiouridine-tRNA biosynthesis.</text>
</comment>
<feature type="repeat" description="WD" evidence="11">
    <location>
        <begin position="524"/>
        <end position="555"/>
    </location>
</feature>
<dbReference type="PANTHER" id="PTHR44111">
    <property type="entry name" value="ELONGATOR COMPLEX PROTEIN 2"/>
    <property type="match status" value="1"/>
</dbReference>
<feature type="repeat" description="WD" evidence="11">
    <location>
        <begin position="202"/>
        <end position="237"/>
    </location>
</feature>
<reference evidence="12" key="2">
    <citation type="submission" date="2019-06" db="EMBL/GenBank/DDBJ databases">
        <title>Genomics analysis of Aphanomyces spp. identifies a new class of oomycete effector associated with host adaptation.</title>
        <authorList>
            <person name="Gaulin E."/>
        </authorList>
    </citation>
    <scope>NUCLEOTIDE SEQUENCE</scope>
    <source>
        <strain evidence="12">CBS 578.67</strain>
    </source>
</reference>
<dbReference type="GO" id="GO:0005634">
    <property type="term" value="C:nucleus"/>
    <property type="evidence" value="ECO:0007669"/>
    <property type="project" value="UniProtKB-SubCell"/>
</dbReference>
<organism evidence="13 14">
    <name type="scientific">Aphanomyces stellatus</name>
    <dbReference type="NCBI Taxonomy" id="120398"/>
    <lineage>
        <taxon>Eukaryota</taxon>
        <taxon>Sar</taxon>
        <taxon>Stramenopiles</taxon>
        <taxon>Oomycota</taxon>
        <taxon>Saprolegniomycetes</taxon>
        <taxon>Saprolegniales</taxon>
        <taxon>Verrucalvaceae</taxon>
        <taxon>Aphanomyces</taxon>
    </lineage>
</organism>
<dbReference type="OrthoDB" id="27911at2759"/>
<evidence type="ECO:0000256" key="10">
    <source>
        <dbReference type="ARBA" id="ARBA00023242"/>
    </source>
</evidence>
<sequence length="710" mass="76578">MDMIFDAVGCNNASQCLSKSTQSTTGVSRIAFGASTSVAVASFSPLKDALPSITSRIHGHPARLSSVHWGSSTDGKDHAEFLLSGDASGQVRVHREADIGDGLWHSHVLGTCESSISALASIPTSTQTFYFAAASNGDVVVFADDVVGPVTTLSLGERHIVEAMAVARIDGNVVLALGGVDMQVHVYRLEQSDTRLVHVASLPGHKGWIRGLDFTYDGLDLLLASASQDQRIRLWRVTPSFDVTFDAMLVGHEDWVTSVSWVSPTVLLSSSMDNRMILWQMEVNTHLWVPQTRVGDLEGTGLLAATALSSDLVALTFTGQLHRWSLVPSTGHYVPAASVTGHTQSVSDVVWAVDGSYFVSVSLDQTARAFANVRGTWTEISRVQVHGYDLNCAAFVDTGRFVSGADEKILRVFDVPAGMASLVQGTFSPDGFGFLPELSLTTKVLAVDDAPVSLFVGDQLNRSVWPETHKLYGHGNELMCVASNHSRTLLASACKARDEQFASIWLWSTTDAGHDHAIGAVQQLVGHASTVVQLAFSHNDQYLVSVSKDRHVCLFAKDGGGAYALVQKQKAHKRIVWTCDWAPDDRVFATGSRDETLLLWGCHSDAATWQPVTPAHAFDSAVTAVAFSKQRAHDDHGYLVAVGLESGWLHFVAVDETTSGWHVHEIEKRQVHAAAIMRLAWHPTETLVATCSADSSVCLVSATVSCQVDV</sequence>
<evidence type="ECO:0000313" key="12">
    <source>
        <dbReference type="EMBL" id="KAF0714789.1"/>
    </source>
</evidence>
<keyword evidence="9" id="KW-0677">Repeat</keyword>
<dbReference type="InterPro" id="IPR037289">
    <property type="entry name" value="Elp2"/>
</dbReference>
<evidence type="ECO:0000256" key="3">
    <source>
        <dbReference type="ARBA" id="ARBA00005043"/>
    </source>
</evidence>
<comment type="similarity">
    <text evidence="4">Belongs to the WD repeat ELP2 family.</text>
</comment>
<keyword evidence="7 11" id="KW-0853">WD repeat</keyword>
<dbReference type="Proteomes" id="UP000332933">
    <property type="component" value="Unassembled WGS sequence"/>
</dbReference>
<keyword evidence="14" id="KW-1185">Reference proteome</keyword>
<evidence type="ECO:0000256" key="7">
    <source>
        <dbReference type="ARBA" id="ARBA00022574"/>
    </source>
</evidence>
<protein>
    <recommendedName>
        <fullName evidence="5">Elongator complex protein 2</fullName>
    </recommendedName>
</protein>
<evidence type="ECO:0000256" key="4">
    <source>
        <dbReference type="ARBA" id="ARBA00005881"/>
    </source>
</evidence>
<evidence type="ECO:0000313" key="14">
    <source>
        <dbReference type="Proteomes" id="UP000332933"/>
    </source>
</evidence>
<keyword evidence="6" id="KW-0963">Cytoplasm</keyword>
<keyword evidence="10" id="KW-0539">Nucleus</keyword>
<dbReference type="GO" id="GO:0005737">
    <property type="term" value="C:cytoplasm"/>
    <property type="evidence" value="ECO:0007669"/>
    <property type="project" value="UniProtKB-SubCell"/>
</dbReference>
<proteinExistence type="inferred from homology"/>
<dbReference type="PANTHER" id="PTHR44111:SF1">
    <property type="entry name" value="ELONGATOR COMPLEX PROTEIN 2"/>
    <property type="match status" value="1"/>
</dbReference>
<dbReference type="PROSITE" id="PS50294">
    <property type="entry name" value="WD_REPEATS_REGION"/>
    <property type="match status" value="3"/>
</dbReference>
<dbReference type="GO" id="GO:0033588">
    <property type="term" value="C:elongator holoenzyme complex"/>
    <property type="evidence" value="ECO:0007669"/>
    <property type="project" value="InterPro"/>
</dbReference>
<dbReference type="GO" id="GO:0002098">
    <property type="term" value="P:tRNA wobble uridine modification"/>
    <property type="evidence" value="ECO:0007669"/>
    <property type="project" value="InterPro"/>
</dbReference>
<gene>
    <name evidence="13" type="primary">Aste57867_3695</name>
    <name evidence="12" type="ORF">As57867_003684</name>
    <name evidence="13" type="ORF">ASTE57867_3695</name>
</gene>
<accession>A0A485KFN3</accession>
<feature type="repeat" description="WD" evidence="11">
    <location>
        <begin position="249"/>
        <end position="282"/>
    </location>
</feature>
<dbReference type="Gene3D" id="2.130.10.10">
    <property type="entry name" value="YVTN repeat-like/Quinoprotein amine dehydrogenase"/>
    <property type="match status" value="4"/>
</dbReference>
<evidence type="ECO:0000256" key="5">
    <source>
        <dbReference type="ARBA" id="ARBA00020267"/>
    </source>
</evidence>
<dbReference type="InterPro" id="IPR036322">
    <property type="entry name" value="WD40_repeat_dom_sf"/>
</dbReference>
<dbReference type="EMBL" id="CAADRA010000712">
    <property type="protein sequence ID" value="VFT80850.1"/>
    <property type="molecule type" value="Genomic_DNA"/>
</dbReference>
<evidence type="ECO:0000256" key="1">
    <source>
        <dbReference type="ARBA" id="ARBA00004123"/>
    </source>
</evidence>
<keyword evidence="8" id="KW-0819">tRNA processing</keyword>
<dbReference type="InterPro" id="IPR001680">
    <property type="entry name" value="WD40_rpt"/>
</dbReference>
<evidence type="ECO:0000256" key="11">
    <source>
        <dbReference type="PROSITE-ProRule" id="PRU00221"/>
    </source>
</evidence>
<dbReference type="PROSITE" id="PS50082">
    <property type="entry name" value="WD_REPEATS_2"/>
    <property type="match status" value="4"/>
</dbReference>
<comment type="subcellular location">
    <subcellularLocation>
        <location evidence="2">Cytoplasm</location>
    </subcellularLocation>
    <subcellularLocation>
        <location evidence="1">Nucleus</location>
    </subcellularLocation>
</comment>
<evidence type="ECO:0000256" key="8">
    <source>
        <dbReference type="ARBA" id="ARBA00022694"/>
    </source>
</evidence>
<dbReference type="Pfam" id="PF00400">
    <property type="entry name" value="WD40"/>
    <property type="match status" value="6"/>
</dbReference>
<feature type="repeat" description="WD" evidence="11">
    <location>
        <begin position="569"/>
        <end position="600"/>
    </location>
</feature>
<evidence type="ECO:0000313" key="13">
    <source>
        <dbReference type="EMBL" id="VFT80850.1"/>
    </source>
</evidence>
<dbReference type="EMBL" id="VJMH01000712">
    <property type="protein sequence ID" value="KAF0714789.1"/>
    <property type="molecule type" value="Genomic_DNA"/>
</dbReference>
<dbReference type="SMART" id="SM00320">
    <property type="entry name" value="WD40"/>
    <property type="match status" value="11"/>
</dbReference>
<evidence type="ECO:0000256" key="9">
    <source>
        <dbReference type="ARBA" id="ARBA00022737"/>
    </source>
</evidence>
<dbReference type="SUPFAM" id="SSF50978">
    <property type="entry name" value="WD40 repeat-like"/>
    <property type="match status" value="2"/>
</dbReference>
<name>A0A485KFN3_9STRA</name>
<dbReference type="AlphaFoldDB" id="A0A485KFN3"/>